<dbReference type="OrthoDB" id="9792889at2"/>
<feature type="transmembrane region" description="Helical" evidence="8">
    <location>
        <begin position="113"/>
        <end position="132"/>
    </location>
</feature>
<keyword evidence="6 8" id="KW-1133">Transmembrane helix</keyword>
<keyword evidence="5 8" id="KW-0812">Transmembrane</keyword>
<evidence type="ECO:0000256" key="6">
    <source>
        <dbReference type="ARBA" id="ARBA00022989"/>
    </source>
</evidence>
<dbReference type="Gene3D" id="1.10.3470.10">
    <property type="entry name" value="ABC transporter involved in vitamin B12 uptake, BtuC"/>
    <property type="match status" value="1"/>
</dbReference>
<dbReference type="Proteomes" id="UP000010802">
    <property type="component" value="Chromosome"/>
</dbReference>
<keyword evidence="3" id="KW-0813">Transport</keyword>
<reference evidence="10" key="1">
    <citation type="journal article" date="2013" name="Genome Announc.">
        <title>First genome sequence of a syntrophic acetate-oxidizing bacterium, Tepidanaerobacter acetatoxydans strain Re1.</title>
        <authorList>
            <person name="Manzoor S."/>
            <person name="Bongcam-Rudloff E."/>
            <person name="Schnurer A."/>
            <person name="Muller B."/>
        </authorList>
    </citation>
    <scope>NUCLEOTIDE SEQUENCE [LARGE SCALE GENOMIC DNA]</scope>
    <source>
        <strain evidence="10">Re1</strain>
    </source>
</reference>
<dbReference type="GO" id="GO:0005886">
    <property type="term" value="C:plasma membrane"/>
    <property type="evidence" value="ECO:0007669"/>
    <property type="project" value="UniProtKB-SubCell"/>
</dbReference>
<dbReference type="AlphaFoldDB" id="F4LUQ6"/>
<keyword evidence="7 8" id="KW-0472">Membrane</keyword>
<dbReference type="CDD" id="cd06550">
    <property type="entry name" value="TM_ABC_iron-siderophores_like"/>
    <property type="match status" value="1"/>
</dbReference>
<feature type="transmembrane region" description="Helical" evidence="8">
    <location>
        <begin position="25"/>
        <end position="43"/>
    </location>
</feature>
<dbReference type="EMBL" id="HF563609">
    <property type="protein sequence ID" value="CCP25147.1"/>
    <property type="molecule type" value="Genomic_DNA"/>
</dbReference>
<evidence type="ECO:0000256" key="2">
    <source>
        <dbReference type="ARBA" id="ARBA00007935"/>
    </source>
</evidence>
<evidence type="ECO:0000313" key="10">
    <source>
        <dbReference type="Proteomes" id="UP000010802"/>
    </source>
</evidence>
<comment type="similarity">
    <text evidence="2">Belongs to the binding-protein-dependent transport system permease family. FecCD subfamily.</text>
</comment>
<dbReference type="KEGG" id="tep:TepRe1_0423"/>
<feature type="transmembrane region" description="Helical" evidence="8">
    <location>
        <begin position="216"/>
        <end position="235"/>
    </location>
</feature>
<evidence type="ECO:0000256" key="3">
    <source>
        <dbReference type="ARBA" id="ARBA00022448"/>
    </source>
</evidence>
<sequence>MDIKINEVNNKNLISIRHTHIKNKFTFLTIIFAVVFIISFTVGRYPLTIKQLLDFLILRFFHVSKEVPDVVETVIMNLRLPRILAAVLVGSSLAASGAAYQGIFKNPLASPDVLGASAGSAFGASLAIYFSFSHYGIQLSAFIFGIISVLLAFIISQRIRTDSAVALVLTGMLVSTLFSSAISLIKYVADPFDKLPTITFWLMGSLSGMSMRSVKFACIPIFISLTVLCLLRWQISVLSLGDEEAKALGVNTQRLRLIVIICSTVLTATSVCISGVIGWIGLVIPNLARLLVGSNYMHLLPATIVMGGTFLLGVDCVSRGLFPVEVPLGILTAFIGAPFFLILLYKGWRE</sequence>
<dbReference type="STRING" id="1209989.TepRe1_0423"/>
<dbReference type="Pfam" id="PF01032">
    <property type="entry name" value="FecCD"/>
    <property type="match status" value="1"/>
</dbReference>
<feature type="transmembrane region" description="Helical" evidence="8">
    <location>
        <begin position="139"/>
        <end position="159"/>
    </location>
</feature>
<keyword evidence="4" id="KW-1003">Cell membrane</keyword>
<dbReference type="PANTHER" id="PTHR30472">
    <property type="entry name" value="FERRIC ENTEROBACTIN TRANSPORT SYSTEM PERMEASE PROTEIN"/>
    <property type="match status" value="1"/>
</dbReference>
<organism evidence="9 10">
    <name type="scientific">Tepidanaerobacter acetatoxydans (strain DSM 21804 / JCM 16047 / Re1)</name>
    <dbReference type="NCBI Taxonomy" id="1209989"/>
    <lineage>
        <taxon>Bacteria</taxon>
        <taxon>Bacillati</taxon>
        <taxon>Bacillota</taxon>
        <taxon>Clostridia</taxon>
        <taxon>Thermosediminibacterales</taxon>
        <taxon>Tepidanaerobacteraceae</taxon>
        <taxon>Tepidanaerobacter</taxon>
    </lineage>
</organism>
<evidence type="ECO:0000256" key="7">
    <source>
        <dbReference type="ARBA" id="ARBA00023136"/>
    </source>
</evidence>
<evidence type="ECO:0000256" key="4">
    <source>
        <dbReference type="ARBA" id="ARBA00022475"/>
    </source>
</evidence>
<accession>L0S042</accession>
<feature type="transmembrane region" description="Helical" evidence="8">
    <location>
        <begin position="296"/>
        <end position="314"/>
    </location>
</feature>
<feature type="transmembrane region" description="Helical" evidence="8">
    <location>
        <begin position="83"/>
        <end position="101"/>
    </location>
</feature>
<proteinExistence type="inferred from homology"/>
<accession>F4LUQ6</accession>
<dbReference type="PANTHER" id="PTHR30472:SF70">
    <property type="entry name" value="MOLYBDATE IMPORT SYSTEM PERMEASE PROTEIN MOLB"/>
    <property type="match status" value="1"/>
</dbReference>
<dbReference type="HOGENOM" id="CLU_013016_0_2_9"/>
<dbReference type="InterPro" id="IPR037294">
    <property type="entry name" value="ABC_BtuC-like"/>
</dbReference>
<gene>
    <name evidence="9" type="ordered locus">TEPIRE1_0470</name>
</gene>
<feature type="transmembrane region" description="Helical" evidence="8">
    <location>
        <begin position="165"/>
        <end position="185"/>
    </location>
</feature>
<protein>
    <submittedName>
        <fullName evidence="9">Putative ABC transporter permease protein HI_1471</fullName>
    </submittedName>
</protein>
<evidence type="ECO:0000313" key="9">
    <source>
        <dbReference type="EMBL" id="CCP25147.1"/>
    </source>
</evidence>
<dbReference type="FunFam" id="1.10.3470.10:FF:000001">
    <property type="entry name" value="Vitamin B12 ABC transporter permease BtuC"/>
    <property type="match status" value="1"/>
</dbReference>
<dbReference type="GO" id="GO:0033214">
    <property type="term" value="P:siderophore-iron import into cell"/>
    <property type="evidence" value="ECO:0007669"/>
    <property type="project" value="TreeGrafter"/>
</dbReference>
<evidence type="ECO:0000256" key="5">
    <source>
        <dbReference type="ARBA" id="ARBA00022692"/>
    </source>
</evidence>
<feature type="transmembrane region" description="Helical" evidence="8">
    <location>
        <begin position="326"/>
        <end position="345"/>
    </location>
</feature>
<evidence type="ECO:0000256" key="1">
    <source>
        <dbReference type="ARBA" id="ARBA00004651"/>
    </source>
</evidence>
<dbReference type="InterPro" id="IPR000522">
    <property type="entry name" value="ABC_transptr_permease_BtuC"/>
</dbReference>
<dbReference type="GO" id="GO:0022857">
    <property type="term" value="F:transmembrane transporter activity"/>
    <property type="evidence" value="ECO:0007669"/>
    <property type="project" value="InterPro"/>
</dbReference>
<keyword evidence="10" id="KW-1185">Reference proteome</keyword>
<name>F4LUQ6_TEPAE</name>
<dbReference type="eggNOG" id="COG0609">
    <property type="taxonomic scope" value="Bacteria"/>
</dbReference>
<dbReference type="SUPFAM" id="SSF81345">
    <property type="entry name" value="ABC transporter involved in vitamin B12 uptake, BtuC"/>
    <property type="match status" value="1"/>
</dbReference>
<dbReference type="KEGG" id="tae:TepiRe1_0470"/>
<dbReference type="RefSeq" id="WP_013777547.1">
    <property type="nucleotide sequence ID" value="NC_015519.1"/>
</dbReference>
<comment type="subcellular location">
    <subcellularLocation>
        <location evidence="1">Cell membrane</location>
        <topology evidence="1">Multi-pass membrane protein</topology>
    </subcellularLocation>
</comment>
<feature type="transmembrane region" description="Helical" evidence="8">
    <location>
        <begin position="255"/>
        <end position="284"/>
    </location>
</feature>
<dbReference type="PATRIC" id="fig|1209989.3.peg.494"/>
<evidence type="ECO:0000256" key="8">
    <source>
        <dbReference type="SAM" id="Phobius"/>
    </source>
</evidence>